<name>A0A1I3DWL9_9RHOB</name>
<sequence>MGALVLGTTSGLMFLLTALLMDLPLMMALAAHSAGGVAVALIVAGLQARAAGRRRLQPVTVDAISERDRAKAKTRAELHTQSA</sequence>
<evidence type="ECO:0000313" key="3">
    <source>
        <dbReference type="Proteomes" id="UP000199377"/>
    </source>
</evidence>
<protein>
    <submittedName>
        <fullName evidence="2">Uncharacterized protein</fullName>
    </submittedName>
</protein>
<gene>
    <name evidence="2" type="ORF">SAMN05216258_10356</name>
</gene>
<dbReference type="AlphaFoldDB" id="A0A1I3DWL9"/>
<organism evidence="2 3">
    <name type="scientific">Albimonas pacifica</name>
    <dbReference type="NCBI Taxonomy" id="1114924"/>
    <lineage>
        <taxon>Bacteria</taxon>
        <taxon>Pseudomonadati</taxon>
        <taxon>Pseudomonadota</taxon>
        <taxon>Alphaproteobacteria</taxon>
        <taxon>Rhodobacterales</taxon>
        <taxon>Paracoccaceae</taxon>
        <taxon>Albimonas</taxon>
    </lineage>
</organism>
<keyword evidence="1" id="KW-1133">Transmembrane helix</keyword>
<feature type="transmembrane region" description="Helical" evidence="1">
    <location>
        <begin position="30"/>
        <end position="48"/>
    </location>
</feature>
<evidence type="ECO:0000313" key="2">
    <source>
        <dbReference type="EMBL" id="SFH91137.1"/>
    </source>
</evidence>
<reference evidence="2 3" key="1">
    <citation type="submission" date="2016-10" db="EMBL/GenBank/DDBJ databases">
        <authorList>
            <person name="de Groot N.N."/>
        </authorList>
    </citation>
    <scope>NUCLEOTIDE SEQUENCE [LARGE SCALE GENOMIC DNA]</scope>
    <source>
        <strain evidence="2 3">CGMCC 1.11030</strain>
    </source>
</reference>
<keyword evidence="3" id="KW-1185">Reference proteome</keyword>
<keyword evidence="1" id="KW-0812">Transmembrane</keyword>
<dbReference type="EMBL" id="FOQH01000003">
    <property type="protein sequence ID" value="SFH91137.1"/>
    <property type="molecule type" value="Genomic_DNA"/>
</dbReference>
<dbReference type="STRING" id="1114924.SAMN05216258_10356"/>
<evidence type="ECO:0000256" key="1">
    <source>
        <dbReference type="SAM" id="Phobius"/>
    </source>
</evidence>
<dbReference type="Proteomes" id="UP000199377">
    <property type="component" value="Unassembled WGS sequence"/>
</dbReference>
<dbReference type="RefSeq" id="WP_143103267.1">
    <property type="nucleotide sequence ID" value="NZ_FOQH01000003.1"/>
</dbReference>
<accession>A0A1I3DWL9</accession>
<proteinExistence type="predicted"/>
<keyword evidence="1" id="KW-0472">Membrane</keyword>